<feature type="compositionally biased region" description="Polar residues" evidence="1">
    <location>
        <begin position="147"/>
        <end position="159"/>
    </location>
</feature>
<dbReference type="Proteomes" id="UP001152320">
    <property type="component" value="Chromosome 20"/>
</dbReference>
<comment type="caution">
    <text evidence="2">The sequence shown here is derived from an EMBL/GenBank/DDBJ whole genome shotgun (WGS) entry which is preliminary data.</text>
</comment>
<proteinExistence type="predicted"/>
<gene>
    <name evidence="2" type="ORF">HOLleu_37549</name>
</gene>
<evidence type="ECO:0000313" key="2">
    <source>
        <dbReference type="EMBL" id="KAJ8022597.1"/>
    </source>
</evidence>
<reference evidence="2" key="1">
    <citation type="submission" date="2021-10" db="EMBL/GenBank/DDBJ databases">
        <title>Tropical sea cucumber genome reveals ecological adaptation and Cuvierian tubules defense mechanism.</title>
        <authorList>
            <person name="Chen T."/>
        </authorList>
    </citation>
    <scope>NUCLEOTIDE SEQUENCE</scope>
    <source>
        <strain evidence="2">Nanhai2018</strain>
        <tissue evidence="2">Muscle</tissue>
    </source>
</reference>
<dbReference type="AlphaFoldDB" id="A0A9Q0YHA4"/>
<feature type="compositionally biased region" description="Polar residues" evidence="1">
    <location>
        <begin position="301"/>
        <end position="320"/>
    </location>
</feature>
<accession>A0A9Q0YHA4</accession>
<feature type="region of interest" description="Disordered" evidence="1">
    <location>
        <begin position="298"/>
        <end position="320"/>
    </location>
</feature>
<name>A0A9Q0YHA4_HOLLE</name>
<feature type="region of interest" description="Disordered" evidence="1">
    <location>
        <begin position="114"/>
        <end position="163"/>
    </location>
</feature>
<dbReference type="EMBL" id="JAIZAY010000020">
    <property type="protein sequence ID" value="KAJ8022597.1"/>
    <property type="molecule type" value="Genomic_DNA"/>
</dbReference>
<feature type="compositionally biased region" description="Basic and acidic residues" evidence="1">
    <location>
        <begin position="131"/>
        <end position="141"/>
    </location>
</feature>
<evidence type="ECO:0000256" key="1">
    <source>
        <dbReference type="SAM" id="MobiDB-lite"/>
    </source>
</evidence>
<protein>
    <submittedName>
        <fullName evidence="2">Uncharacterized protein</fullName>
    </submittedName>
</protein>
<evidence type="ECO:0000313" key="3">
    <source>
        <dbReference type="Proteomes" id="UP001152320"/>
    </source>
</evidence>
<dbReference type="OrthoDB" id="10471142at2759"/>
<keyword evidence="3" id="KW-1185">Reference proteome</keyword>
<sequence>MPQPAVTMAATEELLPQIGDLPLPIQDRLRKFAQIAKDAVEARDDALRRLQGLENLSHILQECRAENDRNQDQFKWYEIVLLRTEADLLRTKKRLQASEMENEQLHQKYEQLQTNPQIPKESENGSFIVRDQSDGKNEKRQRPASVGDQTDQGPPSNRSFRNKRHLAPMFSVGISEETHNKTLQELELARRQLKETVEKENITYKEYLDAKKSEMQIQKLLETIKKKDEEKEKISQQLKEALDVDKDTEISNLKKEESDEMKVKVIEASNRRCQELKEENQELQQKYECLKENLGRRSQKVQEGSQASQDPSSDITKSSAYQRIVSEKQSLMMMVEKLTMREEELLLENQRTVKERDHIKKQYDTLQDSLEVEAQYGDNTKQKVCTRCNTLLQECSRLRDTLVRVEDEKSATVAQMKLFEDDFHKVREQLKFNTEKHQREISDSMKNCQLLSQELDRVKEENQKVRDFNQALEYQLSIVREYMKDHRPYYSVDSHPVARTSSRPVHNPSASPWQEGYAATHALGVARDFADSRHEIEADSAYDELKGVESEEEAELTRR</sequence>
<organism evidence="2 3">
    <name type="scientific">Holothuria leucospilota</name>
    <name type="common">Black long sea cucumber</name>
    <name type="synonym">Mertensiothuria leucospilota</name>
    <dbReference type="NCBI Taxonomy" id="206669"/>
    <lineage>
        <taxon>Eukaryota</taxon>
        <taxon>Metazoa</taxon>
        <taxon>Echinodermata</taxon>
        <taxon>Eleutherozoa</taxon>
        <taxon>Echinozoa</taxon>
        <taxon>Holothuroidea</taxon>
        <taxon>Aspidochirotacea</taxon>
        <taxon>Aspidochirotida</taxon>
        <taxon>Holothuriidae</taxon>
        <taxon>Holothuria</taxon>
    </lineage>
</organism>